<reference evidence="2" key="1">
    <citation type="journal article" date="2014" name="Front. Microbiol.">
        <title>High frequency of phylogenetically diverse reductive dehalogenase-homologous genes in deep subseafloor sedimentary metagenomes.</title>
        <authorList>
            <person name="Kawai M."/>
            <person name="Futagami T."/>
            <person name="Toyoda A."/>
            <person name="Takaki Y."/>
            <person name="Nishi S."/>
            <person name="Hori S."/>
            <person name="Arai W."/>
            <person name="Tsubouchi T."/>
            <person name="Morono Y."/>
            <person name="Uchiyama I."/>
            <person name="Ito T."/>
            <person name="Fujiyama A."/>
            <person name="Inagaki F."/>
            <person name="Takami H."/>
        </authorList>
    </citation>
    <scope>NUCLEOTIDE SEQUENCE</scope>
    <source>
        <strain evidence="2">Expedition CK06-06</strain>
    </source>
</reference>
<name>X1FK25_9ZZZZ</name>
<feature type="domain" description="AB hydrolase-1" evidence="1">
    <location>
        <begin position="22"/>
        <end position="272"/>
    </location>
</feature>
<dbReference type="InterPro" id="IPR029058">
    <property type="entry name" value="AB_hydrolase_fold"/>
</dbReference>
<gene>
    <name evidence="2" type="ORF">S03H2_12186</name>
</gene>
<protein>
    <recommendedName>
        <fullName evidence="1">AB hydrolase-1 domain-containing protein</fullName>
    </recommendedName>
</protein>
<dbReference type="GO" id="GO:0046503">
    <property type="term" value="P:glycerolipid catabolic process"/>
    <property type="evidence" value="ECO:0007669"/>
    <property type="project" value="TreeGrafter"/>
</dbReference>
<sequence>MPKANVNNTEIEYETIGDPISKPLLLIAGLGSQMLAWTDEMCEILANRGFFVIRFDNRDIGLSTKFEDAGLPDFLEINAAYSRGEIPEVPYTLEDMAGDAVGVLDALNIDKAHICGASMGGMIAQVLAYRYPSRVLSLTLIMSTTGNPDLSQPKPEILAQFFAPVPSEREGFIEEMVKRGRLIHGTFAYDEDQSREYRAKEYDRSYYPEGITRQLAAMAVPGNLKPKLAAIRAPTLVIHGREDPLNHVEAGRDIATAIHGAELLILDGMGHSFPREVIPHIVNALVENSNKNGN</sequence>
<evidence type="ECO:0000313" key="2">
    <source>
        <dbReference type="EMBL" id="GAH45996.1"/>
    </source>
</evidence>
<dbReference type="AlphaFoldDB" id="X1FK25"/>
<evidence type="ECO:0000259" key="1">
    <source>
        <dbReference type="Pfam" id="PF00561"/>
    </source>
</evidence>
<accession>X1FK25</accession>
<dbReference type="EMBL" id="BARU01006207">
    <property type="protein sequence ID" value="GAH45996.1"/>
    <property type="molecule type" value="Genomic_DNA"/>
</dbReference>
<dbReference type="PANTHER" id="PTHR43433:SF5">
    <property type="entry name" value="AB HYDROLASE-1 DOMAIN-CONTAINING PROTEIN"/>
    <property type="match status" value="1"/>
</dbReference>
<dbReference type="InterPro" id="IPR050471">
    <property type="entry name" value="AB_hydrolase"/>
</dbReference>
<dbReference type="GO" id="GO:0004806">
    <property type="term" value="F:triacylglycerol lipase activity"/>
    <property type="evidence" value="ECO:0007669"/>
    <property type="project" value="TreeGrafter"/>
</dbReference>
<dbReference type="Gene3D" id="3.40.50.1820">
    <property type="entry name" value="alpha/beta hydrolase"/>
    <property type="match status" value="1"/>
</dbReference>
<dbReference type="Pfam" id="PF00561">
    <property type="entry name" value="Abhydrolase_1"/>
    <property type="match status" value="1"/>
</dbReference>
<dbReference type="PANTHER" id="PTHR43433">
    <property type="entry name" value="HYDROLASE, ALPHA/BETA FOLD FAMILY PROTEIN"/>
    <property type="match status" value="1"/>
</dbReference>
<dbReference type="SUPFAM" id="SSF53474">
    <property type="entry name" value="alpha/beta-Hydrolases"/>
    <property type="match status" value="1"/>
</dbReference>
<proteinExistence type="predicted"/>
<dbReference type="InterPro" id="IPR000073">
    <property type="entry name" value="AB_hydrolase_1"/>
</dbReference>
<organism evidence="2">
    <name type="scientific">marine sediment metagenome</name>
    <dbReference type="NCBI Taxonomy" id="412755"/>
    <lineage>
        <taxon>unclassified sequences</taxon>
        <taxon>metagenomes</taxon>
        <taxon>ecological metagenomes</taxon>
    </lineage>
</organism>
<comment type="caution">
    <text evidence="2">The sequence shown here is derived from an EMBL/GenBank/DDBJ whole genome shotgun (WGS) entry which is preliminary data.</text>
</comment>